<dbReference type="PANTHER" id="PTHR35043">
    <property type="entry name" value="TRANSCRIPTION FACTOR DOMAIN-CONTAINING PROTEIN"/>
    <property type="match status" value="1"/>
</dbReference>
<feature type="transmembrane region" description="Helical" evidence="1">
    <location>
        <begin position="74"/>
        <end position="92"/>
    </location>
</feature>
<feature type="transmembrane region" description="Helical" evidence="1">
    <location>
        <begin position="6"/>
        <end position="25"/>
    </location>
</feature>
<organism evidence="2 3">
    <name type="scientific">Morchella conica CCBAS932</name>
    <dbReference type="NCBI Taxonomy" id="1392247"/>
    <lineage>
        <taxon>Eukaryota</taxon>
        <taxon>Fungi</taxon>
        <taxon>Dikarya</taxon>
        <taxon>Ascomycota</taxon>
        <taxon>Pezizomycotina</taxon>
        <taxon>Pezizomycetes</taxon>
        <taxon>Pezizales</taxon>
        <taxon>Morchellaceae</taxon>
        <taxon>Morchella</taxon>
    </lineage>
</organism>
<dbReference type="InParanoid" id="A0A3N4K8N2"/>
<sequence>MGLPTSYQLSLVLMLMIVGVFHICLGSPIPQSSSDGTESDPNATPPAGDGLNTVDAGALGIVTWHAEPKGRGTIGILVSCSATYIFCIWTSIHPNIMPETSKICRLFYKTVLMFVSIVLPPGIMVCAMGELYDAYRVRKAWNEMRKTWHKEKKITAIDESNELGMYGAFFVVMGGFVIAPITSNPLSTSTPSVSRAETGISGRPDTTMEVYWTILTPEGFIEYVKEGRITPASFDKRSMDDKGKANMIAKLFAFLQALWLIVQAFARWGDKRRLPLSLLEVHVIIQVVCTSVIYACW</sequence>
<feature type="transmembrane region" description="Helical" evidence="1">
    <location>
        <begin position="163"/>
        <end position="182"/>
    </location>
</feature>
<reference evidence="2 3" key="1">
    <citation type="journal article" date="2018" name="Nat. Ecol. Evol.">
        <title>Pezizomycetes genomes reveal the molecular basis of ectomycorrhizal truffle lifestyle.</title>
        <authorList>
            <person name="Murat C."/>
            <person name="Payen T."/>
            <person name="Noel B."/>
            <person name="Kuo A."/>
            <person name="Morin E."/>
            <person name="Chen J."/>
            <person name="Kohler A."/>
            <person name="Krizsan K."/>
            <person name="Balestrini R."/>
            <person name="Da Silva C."/>
            <person name="Montanini B."/>
            <person name="Hainaut M."/>
            <person name="Levati E."/>
            <person name="Barry K.W."/>
            <person name="Belfiori B."/>
            <person name="Cichocki N."/>
            <person name="Clum A."/>
            <person name="Dockter R.B."/>
            <person name="Fauchery L."/>
            <person name="Guy J."/>
            <person name="Iotti M."/>
            <person name="Le Tacon F."/>
            <person name="Lindquist E.A."/>
            <person name="Lipzen A."/>
            <person name="Malagnac F."/>
            <person name="Mello A."/>
            <person name="Molinier V."/>
            <person name="Miyauchi S."/>
            <person name="Poulain J."/>
            <person name="Riccioni C."/>
            <person name="Rubini A."/>
            <person name="Sitrit Y."/>
            <person name="Splivallo R."/>
            <person name="Traeger S."/>
            <person name="Wang M."/>
            <person name="Zifcakova L."/>
            <person name="Wipf D."/>
            <person name="Zambonelli A."/>
            <person name="Paolocci F."/>
            <person name="Nowrousian M."/>
            <person name="Ottonello S."/>
            <person name="Baldrian P."/>
            <person name="Spatafora J.W."/>
            <person name="Henrissat B."/>
            <person name="Nagy L.G."/>
            <person name="Aury J.M."/>
            <person name="Wincker P."/>
            <person name="Grigoriev I.V."/>
            <person name="Bonfante P."/>
            <person name="Martin F.M."/>
        </authorList>
    </citation>
    <scope>NUCLEOTIDE SEQUENCE [LARGE SCALE GENOMIC DNA]</scope>
    <source>
        <strain evidence="2 3">CCBAS932</strain>
    </source>
</reference>
<evidence type="ECO:0000256" key="1">
    <source>
        <dbReference type="SAM" id="Phobius"/>
    </source>
</evidence>
<feature type="non-terminal residue" evidence="2">
    <location>
        <position position="297"/>
    </location>
</feature>
<gene>
    <name evidence="2" type="ORF">P167DRAFT_514129</name>
</gene>
<keyword evidence="1" id="KW-0472">Membrane</keyword>
<keyword evidence="1" id="KW-0812">Transmembrane</keyword>
<evidence type="ECO:0000313" key="3">
    <source>
        <dbReference type="Proteomes" id="UP000277580"/>
    </source>
</evidence>
<evidence type="ECO:0000313" key="2">
    <source>
        <dbReference type="EMBL" id="RPB06886.1"/>
    </source>
</evidence>
<protein>
    <submittedName>
        <fullName evidence="2">Uncharacterized protein</fullName>
    </submittedName>
</protein>
<dbReference type="Proteomes" id="UP000277580">
    <property type="component" value="Unassembled WGS sequence"/>
</dbReference>
<accession>A0A3N4K8N2</accession>
<dbReference type="AlphaFoldDB" id="A0A3N4K8N2"/>
<keyword evidence="3" id="KW-1185">Reference proteome</keyword>
<dbReference type="PANTHER" id="PTHR35043:SF7">
    <property type="entry name" value="TRANSCRIPTION FACTOR DOMAIN-CONTAINING PROTEIN"/>
    <property type="match status" value="1"/>
</dbReference>
<dbReference type="STRING" id="1392247.A0A3N4K8N2"/>
<name>A0A3N4K8N2_9PEZI</name>
<feature type="transmembrane region" description="Helical" evidence="1">
    <location>
        <begin position="278"/>
        <end position="295"/>
    </location>
</feature>
<dbReference type="EMBL" id="ML119210">
    <property type="protein sequence ID" value="RPB06886.1"/>
    <property type="molecule type" value="Genomic_DNA"/>
</dbReference>
<dbReference type="OrthoDB" id="3061561at2759"/>
<feature type="transmembrane region" description="Helical" evidence="1">
    <location>
        <begin position="112"/>
        <end position="135"/>
    </location>
</feature>
<keyword evidence="1" id="KW-1133">Transmembrane helix</keyword>
<proteinExistence type="predicted"/>
<feature type="transmembrane region" description="Helical" evidence="1">
    <location>
        <begin position="247"/>
        <end position="266"/>
    </location>
</feature>